<dbReference type="Proteomes" id="UP000063953">
    <property type="component" value="Chromosome"/>
</dbReference>
<organism evidence="2 4">
    <name type="scientific">Thiopseudomonas alkaliphila</name>
    <dbReference type="NCBI Taxonomy" id="1697053"/>
    <lineage>
        <taxon>Bacteria</taxon>
        <taxon>Pseudomonadati</taxon>
        <taxon>Pseudomonadota</taxon>
        <taxon>Gammaproteobacteria</taxon>
        <taxon>Pseudomonadales</taxon>
        <taxon>Pseudomonadaceae</taxon>
        <taxon>Thiopseudomonas</taxon>
    </lineage>
</organism>
<evidence type="ECO:0000313" key="4">
    <source>
        <dbReference type="Proteomes" id="UP000063953"/>
    </source>
</evidence>
<evidence type="ECO:0000313" key="3">
    <source>
        <dbReference type="EMBL" id="MDM1696288.1"/>
    </source>
</evidence>
<keyword evidence="1" id="KW-0812">Transmembrane</keyword>
<dbReference type="Pfam" id="PF07332">
    <property type="entry name" value="Phage_holin_3_6"/>
    <property type="match status" value="1"/>
</dbReference>
<accession>A0A0K1XBR2</accession>
<keyword evidence="1" id="KW-0472">Membrane</keyword>
<evidence type="ECO:0000256" key="1">
    <source>
        <dbReference type="SAM" id="Phobius"/>
    </source>
</evidence>
<feature type="transmembrane region" description="Helical" evidence="1">
    <location>
        <begin position="43"/>
        <end position="69"/>
    </location>
</feature>
<reference evidence="3" key="3">
    <citation type="journal article" date="2022" name="Sci. Total Environ.">
        <title>Prevalence, transmission, and molecular epidemiology of tet(X)-positive bacteria among humans, animals, and environmental niches in China: An epidemiological, and genomic-based study.</title>
        <authorList>
            <person name="Dong N."/>
            <person name="Zeng Y."/>
            <person name="Cai C."/>
            <person name="Sun C."/>
            <person name="Lu J."/>
            <person name="Liu C."/>
            <person name="Zhou H."/>
            <person name="Sun Q."/>
            <person name="Shu L."/>
            <person name="Wang H."/>
            <person name="Wang Y."/>
            <person name="Wang S."/>
            <person name="Wu C."/>
            <person name="Chan E.W."/>
            <person name="Chen G."/>
            <person name="Shen Z."/>
            <person name="Chen S."/>
            <person name="Zhang R."/>
        </authorList>
    </citation>
    <scope>NUCLEOTIDE SEQUENCE</scope>
    <source>
        <strain evidence="3">DF46-2-2</strain>
    </source>
</reference>
<dbReference type="RefSeq" id="WP_053099503.1">
    <property type="nucleotide sequence ID" value="NZ_CP012359.1"/>
</dbReference>
<dbReference type="Proteomes" id="UP001173465">
    <property type="component" value="Unassembled WGS sequence"/>
</dbReference>
<reference evidence="3" key="2">
    <citation type="submission" date="2020-06" db="EMBL/GenBank/DDBJ databases">
        <authorList>
            <person name="Dong N."/>
        </authorList>
    </citation>
    <scope>NUCLEOTIDE SEQUENCE</scope>
    <source>
        <strain evidence="3">DF46-2-2</strain>
    </source>
</reference>
<dbReference type="InterPro" id="IPR009937">
    <property type="entry name" value="Phage_holin_3_6"/>
</dbReference>
<keyword evidence="1" id="KW-1133">Transmembrane helix</keyword>
<gene>
    <name evidence="2" type="ORF">AKN88_00590</name>
    <name evidence="3" type="ORF">HX099_06375</name>
</gene>
<sequence length="123" mass="13821">MSNEHTLSQSGKRFGAAALGLLHDHVELFSIELQEQKERSSQLLLLIGFALISGLLLIVGLSTWVVIAFWDTHRYWAIGGVCLLYFVIFAASLLRLRSTLKSEHTPFESSLAELKRAREQLLP</sequence>
<dbReference type="AlphaFoldDB" id="A0A0K1XBR2"/>
<proteinExistence type="predicted"/>
<evidence type="ECO:0000313" key="2">
    <source>
        <dbReference type="EMBL" id="AKX58602.1"/>
    </source>
</evidence>
<dbReference type="EMBL" id="CP012365">
    <property type="protein sequence ID" value="AKX58602.1"/>
    <property type="molecule type" value="Genomic_DNA"/>
</dbReference>
<protein>
    <submittedName>
        <fullName evidence="3">Phage holin family protein</fullName>
    </submittedName>
</protein>
<dbReference type="STRING" id="1697053.AKN87_02485"/>
<reference evidence="2 4" key="1">
    <citation type="journal article" date="2015" name="Genome Announc.">
        <title>Genome Sequences of Oblitimonas alkaliphila gen. nov. sp. nov. (Proposed), a Novel Bacterium of the Pseudomonadaceae Family.</title>
        <authorList>
            <person name="Lauer A.C."/>
            <person name="Nicholson A.C."/>
            <person name="Humrighouse B.W."/>
            <person name="Emery B."/>
            <person name="Drobish A."/>
            <person name="Juieng P."/>
            <person name="Loparev V."/>
            <person name="McQuiston J.R."/>
        </authorList>
    </citation>
    <scope>NUCLEOTIDE SEQUENCE [LARGE SCALE GENOMIC DNA]</scope>
    <source>
        <strain evidence="2 4">E5571</strain>
    </source>
</reference>
<name>A0A0K1XBR2_9GAMM</name>
<dbReference type="EMBL" id="JACANB010000003">
    <property type="protein sequence ID" value="MDM1696288.1"/>
    <property type="molecule type" value="Genomic_DNA"/>
</dbReference>
<keyword evidence="4" id="KW-1185">Reference proteome</keyword>
<feature type="transmembrane region" description="Helical" evidence="1">
    <location>
        <begin position="75"/>
        <end position="94"/>
    </location>
</feature>